<dbReference type="AlphaFoldDB" id="A0A1F4Q1M2"/>
<dbReference type="EMBL" id="METM01000020">
    <property type="protein sequence ID" value="OGB89838.1"/>
    <property type="molecule type" value="Genomic_DNA"/>
</dbReference>
<dbReference type="Proteomes" id="UP000178724">
    <property type="component" value="Unassembled WGS sequence"/>
</dbReference>
<name>A0A1F4Q1M2_UNCSA</name>
<dbReference type="GO" id="GO:0016151">
    <property type="term" value="F:nickel cation binding"/>
    <property type="evidence" value="ECO:0007669"/>
    <property type="project" value="InterPro"/>
</dbReference>
<keyword evidence="2" id="KW-0479">Metal-binding</keyword>
<keyword evidence="1" id="KW-0533">Nickel</keyword>
<evidence type="ECO:0000313" key="4">
    <source>
        <dbReference type="EMBL" id="OGB89838.1"/>
    </source>
</evidence>
<proteinExistence type="predicted"/>
<dbReference type="InterPro" id="IPR000688">
    <property type="entry name" value="HypA/HybF"/>
</dbReference>
<gene>
    <name evidence="4" type="ORF">A2625_05245</name>
</gene>
<dbReference type="GO" id="GO:0051604">
    <property type="term" value="P:protein maturation"/>
    <property type="evidence" value="ECO:0007669"/>
    <property type="project" value="InterPro"/>
</dbReference>
<sequence length="77" mass="8669">MHGLKLVADVLREVLARCEGRRVEAVRLKVGENCHARPHDIEYLFREAARGTKAEAARLEIDSTSGEELVLESIRVE</sequence>
<evidence type="ECO:0008006" key="6">
    <source>
        <dbReference type="Google" id="ProtNLM"/>
    </source>
</evidence>
<protein>
    <recommendedName>
        <fullName evidence="6">Hydrogenase nickel incorporation protein HypA</fullName>
    </recommendedName>
</protein>
<organism evidence="4 5">
    <name type="scientific">candidate division WOR-1 bacterium RIFCSPHIGHO2_01_FULL_53_15</name>
    <dbReference type="NCBI Taxonomy" id="1802564"/>
    <lineage>
        <taxon>Bacteria</taxon>
        <taxon>Bacillati</taxon>
        <taxon>Saganbacteria</taxon>
    </lineage>
</organism>
<evidence type="ECO:0000256" key="2">
    <source>
        <dbReference type="ARBA" id="ARBA00022723"/>
    </source>
</evidence>
<evidence type="ECO:0000256" key="3">
    <source>
        <dbReference type="ARBA" id="ARBA00022833"/>
    </source>
</evidence>
<dbReference type="Gene3D" id="3.30.2320.50">
    <property type="match status" value="1"/>
</dbReference>
<accession>A0A1F4Q1M2</accession>
<keyword evidence="3" id="KW-0862">Zinc</keyword>
<evidence type="ECO:0000256" key="1">
    <source>
        <dbReference type="ARBA" id="ARBA00022596"/>
    </source>
</evidence>
<reference evidence="4 5" key="1">
    <citation type="journal article" date="2016" name="Nat. Commun.">
        <title>Thousands of microbial genomes shed light on interconnected biogeochemical processes in an aquifer system.</title>
        <authorList>
            <person name="Anantharaman K."/>
            <person name="Brown C.T."/>
            <person name="Hug L.A."/>
            <person name="Sharon I."/>
            <person name="Castelle C.J."/>
            <person name="Probst A.J."/>
            <person name="Thomas B.C."/>
            <person name="Singh A."/>
            <person name="Wilkins M.J."/>
            <person name="Karaoz U."/>
            <person name="Brodie E.L."/>
            <person name="Williams K.H."/>
            <person name="Hubbard S.S."/>
            <person name="Banfield J.F."/>
        </authorList>
    </citation>
    <scope>NUCLEOTIDE SEQUENCE [LARGE SCALE GENOMIC DNA]</scope>
</reference>
<evidence type="ECO:0000313" key="5">
    <source>
        <dbReference type="Proteomes" id="UP000178724"/>
    </source>
</evidence>
<comment type="caution">
    <text evidence="4">The sequence shown here is derived from an EMBL/GenBank/DDBJ whole genome shotgun (WGS) entry which is preliminary data.</text>
</comment>
<dbReference type="Pfam" id="PF01155">
    <property type="entry name" value="HypA"/>
    <property type="match status" value="1"/>
</dbReference>